<dbReference type="InterPro" id="IPR045540">
    <property type="entry name" value="YegS/DAGK_C"/>
</dbReference>
<evidence type="ECO:0000313" key="15">
    <source>
        <dbReference type="Proteomes" id="UP000070475"/>
    </source>
</evidence>
<accession>A0A132UCM5</accession>
<name>A0A132UCM5_9BACL</name>
<dbReference type="GO" id="GO:0004143">
    <property type="term" value="F:ATP-dependent diacylglycerol kinase activity"/>
    <property type="evidence" value="ECO:0007669"/>
    <property type="project" value="TreeGrafter"/>
</dbReference>
<dbReference type="SMART" id="SM00046">
    <property type="entry name" value="DAGKc"/>
    <property type="match status" value="1"/>
</dbReference>
<dbReference type="PANTHER" id="PTHR12358:SF106">
    <property type="entry name" value="LIPID KINASE YEGS"/>
    <property type="match status" value="1"/>
</dbReference>
<keyword evidence="12" id="KW-1208">Phospholipid metabolism</keyword>
<dbReference type="EMBL" id="LIRB01000082">
    <property type="protein sequence ID" value="KWX81013.1"/>
    <property type="molecule type" value="Genomic_DNA"/>
</dbReference>
<evidence type="ECO:0000313" key="14">
    <source>
        <dbReference type="EMBL" id="KWX81013.1"/>
    </source>
</evidence>
<dbReference type="Gene3D" id="2.60.200.40">
    <property type="match status" value="1"/>
</dbReference>
<dbReference type="InterPro" id="IPR001206">
    <property type="entry name" value="Diacylglycerol_kinase_cat_dom"/>
</dbReference>
<keyword evidence="8" id="KW-0067">ATP-binding</keyword>
<keyword evidence="3" id="KW-0444">Lipid biosynthesis</keyword>
<evidence type="ECO:0000256" key="8">
    <source>
        <dbReference type="ARBA" id="ARBA00022840"/>
    </source>
</evidence>
<keyword evidence="6" id="KW-0547">Nucleotide-binding</keyword>
<dbReference type="GO" id="GO:0008654">
    <property type="term" value="P:phospholipid biosynthetic process"/>
    <property type="evidence" value="ECO:0007669"/>
    <property type="project" value="UniProtKB-KW"/>
</dbReference>
<evidence type="ECO:0000256" key="2">
    <source>
        <dbReference type="ARBA" id="ARBA00005983"/>
    </source>
</evidence>
<dbReference type="PROSITE" id="PS50146">
    <property type="entry name" value="DAGK"/>
    <property type="match status" value="1"/>
</dbReference>
<dbReference type="PATRIC" id="fig|483937.3.peg.6100"/>
<comment type="similarity">
    <text evidence="2">Belongs to the diacylglycerol/lipid kinase family.</text>
</comment>
<evidence type="ECO:0000256" key="3">
    <source>
        <dbReference type="ARBA" id="ARBA00022516"/>
    </source>
</evidence>
<reference evidence="14 15" key="1">
    <citation type="submission" date="2015-08" db="EMBL/GenBank/DDBJ databases">
        <title>Genomes of Paenibacillus riograndensis.</title>
        <authorList>
            <person name="Sant'Anna F.H."/>
            <person name="Souza R."/>
            <person name="Ambrosini A."/>
            <person name="Bach E."/>
            <person name="Fernandes G."/>
            <person name="Balsanelli E."/>
            <person name="Baura V.A."/>
            <person name="Pedrosa F.O."/>
            <person name="Souza E.M."/>
            <person name="Passaglia L."/>
        </authorList>
    </citation>
    <scope>NUCLEOTIDE SEQUENCE [LARGE SCALE GENOMIC DNA]</scope>
    <source>
        <strain evidence="14 15">CAS34</strain>
    </source>
</reference>
<dbReference type="AlphaFoldDB" id="A0A132UCM5"/>
<evidence type="ECO:0000256" key="5">
    <source>
        <dbReference type="ARBA" id="ARBA00022723"/>
    </source>
</evidence>
<protein>
    <recommendedName>
        <fullName evidence="13">DAGKc domain-containing protein</fullName>
    </recommendedName>
</protein>
<evidence type="ECO:0000256" key="10">
    <source>
        <dbReference type="ARBA" id="ARBA00023098"/>
    </source>
</evidence>
<dbReference type="InterPro" id="IPR005218">
    <property type="entry name" value="Diacylglycerol/lipid_kinase"/>
</dbReference>
<dbReference type="NCBIfam" id="TIGR00147">
    <property type="entry name" value="YegS/Rv2252/BmrU family lipid kinase"/>
    <property type="match status" value="1"/>
</dbReference>
<dbReference type="PANTHER" id="PTHR12358">
    <property type="entry name" value="SPHINGOSINE KINASE"/>
    <property type="match status" value="1"/>
</dbReference>
<sequence length="299" mass="33049">MKLKMIINPVSGHMKARNVVAEVTNRLQRKHALGQNDIFYTSLTSRPPEKDFFNCCDVIVVAGGDGTLHYAVNAIKRLGIDKPIAYLPTGTVNDFGHCLSLPYTAEAFCGMLENMHTQKIDLGLAGNEYFHYVLAGGAINAISYTTNQYLKNMFGEKAYYLSAVPKLVKIFQGTHIKIESDELRKEQEALLYLVTNSSVVGGREGMVPGAKMDDGHLHVLVIKKSSLLNTLQLLLDIKNGTHIDRPDVLYFKTKKLSITQFDTEAAQIGIDGERRKSAIENIEVVPQGLTIVVPSKKIA</sequence>
<feature type="domain" description="DAGKc" evidence="13">
    <location>
        <begin position="1"/>
        <end position="129"/>
    </location>
</feature>
<keyword evidence="15" id="KW-1185">Reference proteome</keyword>
<dbReference type="GO" id="GO:0005524">
    <property type="term" value="F:ATP binding"/>
    <property type="evidence" value="ECO:0007669"/>
    <property type="project" value="UniProtKB-KW"/>
</dbReference>
<evidence type="ECO:0000256" key="4">
    <source>
        <dbReference type="ARBA" id="ARBA00022679"/>
    </source>
</evidence>
<comment type="caution">
    <text evidence="14">The sequence shown here is derived from an EMBL/GenBank/DDBJ whole genome shotgun (WGS) entry which is preliminary data.</text>
</comment>
<evidence type="ECO:0000256" key="11">
    <source>
        <dbReference type="ARBA" id="ARBA00023209"/>
    </source>
</evidence>
<dbReference type="InterPro" id="IPR050187">
    <property type="entry name" value="Lipid_Phosphate_FormReg"/>
</dbReference>
<keyword evidence="5" id="KW-0479">Metal-binding</keyword>
<dbReference type="Gene3D" id="3.40.50.10330">
    <property type="entry name" value="Probable inorganic polyphosphate/atp-NAD kinase, domain 1"/>
    <property type="match status" value="1"/>
</dbReference>
<dbReference type="Pfam" id="PF00781">
    <property type="entry name" value="DAGK_cat"/>
    <property type="match status" value="1"/>
</dbReference>
<dbReference type="InterPro" id="IPR017438">
    <property type="entry name" value="ATP-NAD_kinase_N"/>
</dbReference>
<keyword evidence="9" id="KW-0460">Magnesium</keyword>
<dbReference type="Proteomes" id="UP000070475">
    <property type="component" value="Unassembled WGS sequence"/>
</dbReference>
<organism evidence="14 15">
    <name type="scientific">Paenibacillus riograndensis</name>
    <dbReference type="NCBI Taxonomy" id="483937"/>
    <lineage>
        <taxon>Bacteria</taxon>
        <taxon>Bacillati</taxon>
        <taxon>Bacillota</taxon>
        <taxon>Bacilli</taxon>
        <taxon>Bacillales</taxon>
        <taxon>Paenibacillaceae</taxon>
        <taxon>Paenibacillus</taxon>
        <taxon>Paenibacillus sonchi group</taxon>
    </lineage>
</organism>
<evidence type="ECO:0000256" key="7">
    <source>
        <dbReference type="ARBA" id="ARBA00022777"/>
    </source>
</evidence>
<keyword evidence="4" id="KW-0808">Transferase</keyword>
<evidence type="ECO:0000256" key="6">
    <source>
        <dbReference type="ARBA" id="ARBA00022741"/>
    </source>
</evidence>
<evidence type="ECO:0000259" key="13">
    <source>
        <dbReference type="PROSITE" id="PS50146"/>
    </source>
</evidence>
<dbReference type="SUPFAM" id="SSF111331">
    <property type="entry name" value="NAD kinase/diacylglycerol kinase-like"/>
    <property type="match status" value="1"/>
</dbReference>
<dbReference type="RefSeq" id="WP_060819106.1">
    <property type="nucleotide sequence ID" value="NZ_LIRB01000082.1"/>
</dbReference>
<keyword evidence="11" id="KW-0594">Phospholipid biosynthesis</keyword>
<keyword evidence="10" id="KW-0443">Lipid metabolism</keyword>
<gene>
    <name evidence="14" type="ORF">AMQ84_01400</name>
</gene>
<comment type="cofactor">
    <cofactor evidence="1">
        <name>Mg(2+)</name>
        <dbReference type="ChEBI" id="CHEBI:18420"/>
    </cofactor>
</comment>
<evidence type="ECO:0000256" key="1">
    <source>
        <dbReference type="ARBA" id="ARBA00001946"/>
    </source>
</evidence>
<keyword evidence="7" id="KW-0418">Kinase</keyword>
<dbReference type="OrthoDB" id="9786026at2"/>
<evidence type="ECO:0000256" key="12">
    <source>
        <dbReference type="ARBA" id="ARBA00023264"/>
    </source>
</evidence>
<proteinExistence type="inferred from homology"/>
<evidence type="ECO:0000256" key="9">
    <source>
        <dbReference type="ARBA" id="ARBA00022842"/>
    </source>
</evidence>
<dbReference type="InterPro" id="IPR016064">
    <property type="entry name" value="NAD/diacylglycerol_kinase_sf"/>
</dbReference>
<dbReference type="GO" id="GO:0005886">
    <property type="term" value="C:plasma membrane"/>
    <property type="evidence" value="ECO:0007669"/>
    <property type="project" value="TreeGrafter"/>
</dbReference>
<dbReference type="GO" id="GO:0046872">
    <property type="term" value="F:metal ion binding"/>
    <property type="evidence" value="ECO:0007669"/>
    <property type="project" value="UniProtKB-KW"/>
</dbReference>
<dbReference type="Pfam" id="PF19279">
    <property type="entry name" value="YegS_C"/>
    <property type="match status" value="1"/>
</dbReference>